<dbReference type="EMBL" id="AHAT01018776">
    <property type="status" value="NOT_ANNOTATED_CDS"/>
    <property type="molecule type" value="Genomic_DNA"/>
</dbReference>
<evidence type="ECO:0000313" key="1">
    <source>
        <dbReference type="Ensembl" id="ENSLOCP00000006871.1"/>
    </source>
</evidence>
<dbReference type="EMBL" id="AHAT01018775">
    <property type="status" value="NOT_ANNOTATED_CDS"/>
    <property type="molecule type" value="Genomic_DNA"/>
</dbReference>
<reference evidence="1" key="3">
    <citation type="submission" date="2025-09" db="UniProtKB">
        <authorList>
            <consortium name="Ensembl"/>
        </authorList>
    </citation>
    <scope>IDENTIFICATION</scope>
</reference>
<dbReference type="Proteomes" id="UP000018468">
    <property type="component" value="Linkage group LG4"/>
</dbReference>
<keyword evidence="2" id="KW-1185">Reference proteome</keyword>
<dbReference type="GO" id="GO:0035627">
    <property type="term" value="P:ceramide transport"/>
    <property type="evidence" value="ECO:0000318"/>
    <property type="project" value="GO_Central"/>
</dbReference>
<dbReference type="Ensembl" id="ENSLOCT00000006879.1">
    <property type="protein sequence ID" value="ENSLOCP00000006871.1"/>
    <property type="gene ID" value="ENSLOCG00000005691.1"/>
</dbReference>
<dbReference type="STRING" id="7918.ENSLOCP00000006871"/>
<accession>W5MER2</accession>
<dbReference type="GO" id="GO:1902387">
    <property type="term" value="F:ceramide 1-phosphate binding"/>
    <property type="evidence" value="ECO:0000318"/>
    <property type="project" value="GO_Central"/>
</dbReference>
<sequence length="221" mass="24559">MEGVLHKWTNYLSGDSLLIILTSFVGSFGQKHLCKRSIAVRLFQMSAHSNFSCNKVIVNGELLFVFLFSVNITYNGHPLHGGFDRVIFPSAKACLADSRTKKEKELNEASQSLKGKMSELRLYCDLLMEQVHKIEHSVQPGEGGTLPDTQTMTDASSLLKETCNQFVGVLEDCMRISSKHMAPELCHLSPPDSPAMMVCPSQHHSRRVKRSVSHTGVITPD</sequence>
<dbReference type="HOGENOM" id="CLU_062751_0_0_1"/>
<dbReference type="InParanoid" id="W5MER2"/>
<dbReference type="GO" id="GO:0005829">
    <property type="term" value="C:cytosol"/>
    <property type="evidence" value="ECO:0000318"/>
    <property type="project" value="GO_Central"/>
</dbReference>
<protein>
    <submittedName>
        <fullName evidence="1">Uncharacterized protein</fullName>
    </submittedName>
</protein>
<dbReference type="GO" id="GO:1902388">
    <property type="term" value="F:ceramide 1-phosphate transfer activity"/>
    <property type="evidence" value="ECO:0000318"/>
    <property type="project" value="GO_Central"/>
</dbReference>
<organism evidence="1 2">
    <name type="scientific">Lepisosteus oculatus</name>
    <name type="common">Spotted gar</name>
    <dbReference type="NCBI Taxonomy" id="7918"/>
    <lineage>
        <taxon>Eukaryota</taxon>
        <taxon>Metazoa</taxon>
        <taxon>Chordata</taxon>
        <taxon>Craniata</taxon>
        <taxon>Vertebrata</taxon>
        <taxon>Euteleostomi</taxon>
        <taxon>Actinopterygii</taxon>
        <taxon>Neopterygii</taxon>
        <taxon>Holostei</taxon>
        <taxon>Semionotiformes</taxon>
        <taxon>Lepisosteidae</taxon>
        <taxon>Lepisosteus</taxon>
    </lineage>
</organism>
<dbReference type="AlphaFoldDB" id="W5MER2"/>
<dbReference type="GeneTree" id="ENSGT00940000155850"/>
<proteinExistence type="predicted"/>
<dbReference type="Bgee" id="ENSLOCG00000005691">
    <property type="expression patterns" value="Expressed in ovary and 13 other cell types or tissues"/>
</dbReference>
<reference evidence="2" key="1">
    <citation type="submission" date="2011-12" db="EMBL/GenBank/DDBJ databases">
        <title>The Draft Genome of Lepisosteus oculatus.</title>
        <authorList>
            <consortium name="The Broad Institute Genome Assembly &amp; Analysis Group"/>
            <consortium name="Computational R&amp;D Group"/>
            <consortium name="and Sequencing Platform"/>
            <person name="Di Palma F."/>
            <person name="Alfoldi J."/>
            <person name="Johnson J."/>
            <person name="Berlin A."/>
            <person name="Gnerre S."/>
            <person name="Jaffe D."/>
            <person name="MacCallum I."/>
            <person name="Young S."/>
            <person name="Walker B.J."/>
            <person name="Lander E.S."/>
            <person name="Lindblad-Toh K."/>
        </authorList>
    </citation>
    <scope>NUCLEOTIDE SEQUENCE [LARGE SCALE GENOMIC DNA]</scope>
</reference>
<dbReference type="GO" id="GO:0120009">
    <property type="term" value="P:intermembrane lipid transfer"/>
    <property type="evidence" value="ECO:0000318"/>
    <property type="project" value="GO_Central"/>
</dbReference>
<dbReference type="eggNOG" id="ENOG502QPTX">
    <property type="taxonomic scope" value="Eukaryota"/>
</dbReference>
<evidence type="ECO:0000313" key="2">
    <source>
        <dbReference type="Proteomes" id="UP000018468"/>
    </source>
</evidence>
<reference evidence="1" key="2">
    <citation type="submission" date="2025-08" db="UniProtKB">
        <authorList>
            <consortium name="Ensembl"/>
        </authorList>
    </citation>
    <scope>IDENTIFICATION</scope>
</reference>
<name>W5MER2_LEPOC</name>